<dbReference type="EMBL" id="VSRR010003462">
    <property type="protein sequence ID" value="MPC36247.1"/>
    <property type="molecule type" value="Genomic_DNA"/>
</dbReference>
<sequence length="67" mass="7363">MDFYRPPPWHNRFTAPPQPRTHARSAELLLPPPGRAGVTRPQSPKKTPSIFSAVMMATSPAALEAAR</sequence>
<evidence type="ECO:0000313" key="3">
    <source>
        <dbReference type="Proteomes" id="UP000324222"/>
    </source>
</evidence>
<reference evidence="2 3" key="1">
    <citation type="submission" date="2019-05" db="EMBL/GenBank/DDBJ databases">
        <title>Another draft genome of Portunus trituberculatus and its Hox gene families provides insights of decapod evolution.</title>
        <authorList>
            <person name="Jeong J.-H."/>
            <person name="Song I."/>
            <person name="Kim S."/>
            <person name="Choi T."/>
            <person name="Kim D."/>
            <person name="Ryu S."/>
            <person name="Kim W."/>
        </authorList>
    </citation>
    <scope>NUCLEOTIDE SEQUENCE [LARGE SCALE GENOMIC DNA]</scope>
    <source>
        <tissue evidence="2">Muscle</tissue>
    </source>
</reference>
<evidence type="ECO:0000313" key="2">
    <source>
        <dbReference type="EMBL" id="MPC36247.1"/>
    </source>
</evidence>
<dbReference type="AlphaFoldDB" id="A0A5B7ESM8"/>
<comment type="caution">
    <text evidence="2">The sequence shown here is derived from an EMBL/GenBank/DDBJ whole genome shotgun (WGS) entry which is preliminary data.</text>
</comment>
<gene>
    <name evidence="2" type="ORF">E2C01_029698</name>
</gene>
<keyword evidence="3" id="KW-1185">Reference proteome</keyword>
<evidence type="ECO:0000256" key="1">
    <source>
        <dbReference type="SAM" id="MobiDB-lite"/>
    </source>
</evidence>
<proteinExistence type="predicted"/>
<accession>A0A5B7ESM8</accession>
<organism evidence="2 3">
    <name type="scientific">Portunus trituberculatus</name>
    <name type="common">Swimming crab</name>
    <name type="synonym">Neptunus trituberculatus</name>
    <dbReference type="NCBI Taxonomy" id="210409"/>
    <lineage>
        <taxon>Eukaryota</taxon>
        <taxon>Metazoa</taxon>
        <taxon>Ecdysozoa</taxon>
        <taxon>Arthropoda</taxon>
        <taxon>Crustacea</taxon>
        <taxon>Multicrustacea</taxon>
        <taxon>Malacostraca</taxon>
        <taxon>Eumalacostraca</taxon>
        <taxon>Eucarida</taxon>
        <taxon>Decapoda</taxon>
        <taxon>Pleocyemata</taxon>
        <taxon>Brachyura</taxon>
        <taxon>Eubrachyura</taxon>
        <taxon>Portunoidea</taxon>
        <taxon>Portunidae</taxon>
        <taxon>Portuninae</taxon>
        <taxon>Portunus</taxon>
    </lineage>
</organism>
<name>A0A5B7ESM8_PORTR</name>
<dbReference type="Proteomes" id="UP000324222">
    <property type="component" value="Unassembled WGS sequence"/>
</dbReference>
<feature type="region of interest" description="Disordered" evidence="1">
    <location>
        <begin position="1"/>
        <end position="22"/>
    </location>
</feature>
<protein>
    <submittedName>
        <fullName evidence="2">Uncharacterized protein</fullName>
    </submittedName>
</protein>